<evidence type="ECO:0000313" key="11">
    <source>
        <dbReference type="EMBL" id="QEC48120.1"/>
    </source>
</evidence>
<dbReference type="Gene3D" id="2.40.110.10">
    <property type="entry name" value="Butyryl-CoA Dehydrogenase, subunit A, domain 2"/>
    <property type="match status" value="1"/>
</dbReference>
<dbReference type="PANTHER" id="PTHR48083">
    <property type="entry name" value="MEDIUM-CHAIN SPECIFIC ACYL-COA DEHYDROGENASE, MITOCHONDRIAL-RELATED"/>
    <property type="match status" value="1"/>
</dbReference>
<dbReference type="InterPro" id="IPR006091">
    <property type="entry name" value="Acyl-CoA_Oxase/DH_mid-dom"/>
</dbReference>
<dbReference type="Proteomes" id="UP000321805">
    <property type="component" value="Chromosome"/>
</dbReference>
<evidence type="ECO:0000256" key="3">
    <source>
        <dbReference type="ARBA" id="ARBA00011738"/>
    </source>
</evidence>
<dbReference type="GO" id="GO:0005737">
    <property type="term" value="C:cytoplasm"/>
    <property type="evidence" value="ECO:0007669"/>
    <property type="project" value="TreeGrafter"/>
</dbReference>
<feature type="domain" description="Acyl-CoA dehydrogenase/oxidase C-terminal" evidence="8">
    <location>
        <begin position="246"/>
        <end position="394"/>
    </location>
</feature>
<dbReference type="InterPro" id="IPR036250">
    <property type="entry name" value="AcylCo_DH-like_C"/>
</dbReference>
<dbReference type="InterPro" id="IPR009075">
    <property type="entry name" value="AcylCo_DH/oxidase_C"/>
</dbReference>
<dbReference type="Pfam" id="PF02770">
    <property type="entry name" value="Acyl-CoA_dh_M"/>
    <property type="match status" value="1"/>
</dbReference>
<evidence type="ECO:0000256" key="2">
    <source>
        <dbReference type="ARBA" id="ARBA00009347"/>
    </source>
</evidence>
<dbReference type="Gene3D" id="1.20.140.10">
    <property type="entry name" value="Butyryl-CoA Dehydrogenase, subunit A, domain 3"/>
    <property type="match status" value="1"/>
</dbReference>
<sequence length="411" mass="45387">MDFEPSDRAKALLERVRAFLDEHVYPNEREIEDAIDAEVDRDTPFPAVLVELRAKARAEGLWNLALPDERLGSGLSNLDYGVVSEEIGRATTTAPYVFNVQPPDSGNMEILVEHATPEQREKYTEPLLDGDIRSCYAMTEPDTAGSDPTGLACSAVLDGDEWVINGRKWWCTNALGARFAIVMAVTDPDGPKHSRATMLLVPTDTPGFQYVRPLSNMGHTAGPGHWELAFEDCRVPAGISTLGGRGNGFKISQDRLGPGRIHHCMRLIGVAERALELMCARAKSREMFGSPLSDRQFIQDFIATSRAEIDQARLVTWHAAWKLDQVGNRAAREELSITKLVVPTMGLNVVDRAIQVYGGAGVSEDTPLSWMYRYNRMLRIGDGADEVHKMVIARMELAKVKDPEPTTAGAR</sequence>
<dbReference type="InterPro" id="IPR013786">
    <property type="entry name" value="AcylCoA_DH/ox_N"/>
</dbReference>
<gene>
    <name evidence="11" type="ORF">FSW04_11435</name>
</gene>
<feature type="domain" description="Acyl-CoA oxidase/dehydrogenase middle" evidence="9">
    <location>
        <begin position="135"/>
        <end position="233"/>
    </location>
</feature>
<comment type="subunit">
    <text evidence="3">Homodimer.</text>
</comment>
<dbReference type="SUPFAM" id="SSF47203">
    <property type="entry name" value="Acyl-CoA dehydrogenase C-terminal domain-like"/>
    <property type="match status" value="1"/>
</dbReference>
<name>A0A5B8U518_9ACTN</name>
<evidence type="ECO:0000259" key="8">
    <source>
        <dbReference type="Pfam" id="PF00441"/>
    </source>
</evidence>
<keyword evidence="6 7" id="KW-0560">Oxidoreductase</keyword>
<dbReference type="FunFam" id="2.40.110.10:FF:000002">
    <property type="entry name" value="Acyl-CoA dehydrogenase fadE12"/>
    <property type="match status" value="1"/>
</dbReference>
<keyword evidence="12" id="KW-1185">Reference proteome</keyword>
<keyword evidence="5 7" id="KW-0274">FAD</keyword>
<dbReference type="InterPro" id="IPR009100">
    <property type="entry name" value="AcylCoA_DH/oxidase_NM_dom_sf"/>
</dbReference>
<dbReference type="GO" id="GO:0003995">
    <property type="term" value="F:acyl-CoA dehydrogenase activity"/>
    <property type="evidence" value="ECO:0007669"/>
    <property type="project" value="TreeGrafter"/>
</dbReference>
<dbReference type="EMBL" id="CP042430">
    <property type="protein sequence ID" value="QEC48120.1"/>
    <property type="molecule type" value="Genomic_DNA"/>
</dbReference>
<dbReference type="GO" id="GO:0033539">
    <property type="term" value="P:fatty acid beta-oxidation using acyl-CoA dehydrogenase"/>
    <property type="evidence" value="ECO:0007669"/>
    <property type="project" value="TreeGrafter"/>
</dbReference>
<keyword evidence="4 7" id="KW-0285">Flavoprotein</keyword>
<evidence type="ECO:0000313" key="12">
    <source>
        <dbReference type="Proteomes" id="UP000321805"/>
    </source>
</evidence>
<comment type="cofactor">
    <cofactor evidence="1 7">
        <name>FAD</name>
        <dbReference type="ChEBI" id="CHEBI:57692"/>
    </cofactor>
</comment>
<evidence type="ECO:0000256" key="4">
    <source>
        <dbReference type="ARBA" id="ARBA00022630"/>
    </source>
</evidence>
<dbReference type="Gene3D" id="1.10.540.10">
    <property type="entry name" value="Acyl-CoA dehydrogenase/oxidase, N-terminal domain"/>
    <property type="match status" value="1"/>
</dbReference>
<evidence type="ECO:0000256" key="7">
    <source>
        <dbReference type="RuleBase" id="RU362125"/>
    </source>
</evidence>
<reference evidence="11 12" key="1">
    <citation type="journal article" date="2018" name="J. Microbiol.">
        <title>Baekduia soli gen. nov., sp. nov., a novel bacterium isolated from the soil of Baekdu Mountain and proposal of a novel family name, Baekduiaceae fam. nov.</title>
        <authorList>
            <person name="An D.S."/>
            <person name="Siddiqi M.Z."/>
            <person name="Kim K.H."/>
            <person name="Yu H.S."/>
            <person name="Im W.T."/>
        </authorList>
    </citation>
    <scope>NUCLEOTIDE SEQUENCE [LARGE SCALE GENOMIC DNA]</scope>
    <source>
        <strain evidence="11 12">BR7-21</strain>
    </source>
</reference>
<dbReference type="KEGG" id="bsol:FSW04_11435"/>
<dbReference type="GO" id="GO:0050660">
    <property type="term" value="F:flavin adenine dinucleotide binding"/>
    <property type="evidence" value="ECO:0007669"/>
    <property type="project" value="InterPro"/>
</dbReference>
<dbReference type="SUPFAM" id="SSF56645">
    <property type="entry name" value="Acyl-CoA dehydrogenase NM domain-like"/>
    <property type="match status" value="1"/>
</dbReference>
<dbReference type="InterPro" id="IPR037069">
    <property type="entry name" value="AcylCoA_DH/ox_N_sf"/>
</dbReference>
<dbReference type="InterPro" id="IPR050741">
    <property type="entry name" value="Acyl-CoA_dehydrogenase"/>
</dbReference>
<evidence type="ECO:0000256" key="1">
    <source>
        <dbReference type="ARBA" id="ARBA00001974"/>
    </source>
</evidence>
<dbReference type="InterPro" id="IPR046373">
    <property type="entry name" value="Acyl-CoA_Oxase/DH_mid-dom_sf"/>
</dbReference>
<proteinExistence type="inferred from homology"/>
<dbReference type="AlphaFoldDB" id="A0A5B8U518"/>
<dbReference type="PANTHER" id="PTHR48083:SF13">
    <property type="entry name" value="ACYL-COA DEHYDROGENASE FAMILY MEMBER 11"/>
    <property type="match status" value="1"/>
</dbReference>
<comment type="similarity">
    <text evidence="2 7">Belongs to the acyl-CoA dehydrogenase family.</text>
</comment>
<dbReference type="Pfam" id="PF02771">
    <property type="entry name" value="Acyl-CoA_dh_N"/>
    <property type="match status" value="1"/>
</dbReference>
<evidence type="ECO:0000259" key="9">
    <source>
        <dbReference type="Pfam" id="PF02770"/>
    </source>
</evidence>
<dbReference type="Pfam" id="PF00441">
    <property type="entry name" value="Acyl-CoA_dh_1"/>
    <property type="match status" value="1"/>
</dbReference>
<dbReference type="OrthoDB" id="8876745at2"/>
<evidence type="ECO:0000256" key="5">
    <source>
        <dbReference type="ARBA" id="ARBA00022827"/>
    </source>
</evidence>
<accession>A0A5B8U518</accession>
<evidence type="ECO:0000256" key="6">
    <source>
        <dbReference type="ARBA" id="ARBA00023002"/>
    </source>
</evidence>
<organism evidence="11 12">
    <name type="scientific">Baekduia soli</name>
    <dbReference type="NCBI Taxonomy" id="496014"/>
    <lineage>
        <taxon>Bacteria</taxon>
        <taxon>Bacillati</taxon>
        <taxon>Actinomycetota</taxon>
        <taxon>Thermoleophilia</taxon>
        <taxon>Solirubrobacterales</taxon>
        <taxon>Baekduiaceae</taxon>
        <taxon>Baekduia</taxon>
    </lineage>
</organism>
<dbReference type="RefSeq" id="WP_146919309.1">
    <property type="nucleotide sequence ID" value="NZ_CP042430.1"/>
</dbReference>
<protein>
    <submittedName>
        <fullName evidence="11">Acyl-CoA dehydrogenase</fullName>
    </submittedName>
</protein>
<evidence type="ECO:0000259" key="10">
    <source>
        <dbReference type="Pfam" id="PF02771"/>
    </source>
</evidence>
<feature type="domain" description="Acyl-CoA dehydrogenase/oxidase N-terminal" evidence="10">
    <location>
        <begin position="7"/>
        <end position="131"/>
    </location>
</feature>